<accession>A6JG70</accession>
<sequence>MIPVDMQHGQKHFTKPHPYMKS</sequence>
<proteinExistence type="predicted"/>
<reference evidence="3" key="1">
    <citation type="submission" date="2005-09" db="EMBL/GenBank/DDBJ databases">
        <authorList>
            <person name="Mural R.J."/>
            <person name="Li P.W."/>
            <person name="Adams M.D."/>
            <person name="Amanatides P.G."/>
            <person name="Baden-Tillson H."/>
            <person name="Barnstead M."/>
            <person name="Chin S.H."/>
            <person name="Dew I."/>
            <person name="Evans C.A."/>
            <person name="Ferriera S."/>
            <person name="Flanigan M."/>
            <person name="Fosler C."/>
            <person name="Glodek A."/>
            <person name="Gu Z."/>
            <person name="Holt R.A."/>
            <person name="Jennings D."/>
            <person name="Kraft C.L."/>
            <person name="Lu F."/>
            <person name="Nguyen T."/>
            <person name="Nusskern D.R."/>
            <person name="Pfannkoch C.M."/>
            <person name="Sitter C."/>
            <person name="Sutton G.G."/>
            <person name="Venter J.C."/>
            <person name="Wang Z."/>
            <person name="Woodage T."/>
            <person name="Zheng X.H."/>
            <person name="Zhong F."/>
        </authorList>
    </citation>
    <scope>NUCLEOTIDE SEQUENCE [LARGE SCALE GENOMIC DNA]</scope>
    <source>
        <strain>BN</strain>
        <strain evidence="3">Sprague-Dawley</strain>
    </source>
</reference>
<evidence type="ECO:0000313" key="3">
    <source>
        <dbReference type="Proteomes" id="UP000234681"/>
    </source>
</evidence>
<dbReference type="Proteomes" id="UP000234681">
    <property type="component" value="Chromosome 13"/>
</dbReference>
<organism evidence="2 3">
    <name type="scientific">Rattus norvegicus</name>
    <name type="common">Rat</name>
    <dbReference type="NCBI Taxonomy" id="10116"/>
    <lineage>
        <taxon>Eukaryota</taxon>
        <taxon>Metazoa</taxon>
        <taxon>Chordata</taxon>
        <taxon>Craniata</taxon>
        <taxon>Vertebrata</taxon>
        <taxon>Euteleostomi</taxon>
        <taxon>Mammalia</taxon>
        <taxon>Eutheria</taxon>
        <taxon>Euarchontoglires</taxon>
        <taxon>Glires</taxon>
        <taxon>Rodentia</taxon>
        <taxon>Myomorpha</taxon>
        <taxon>Muroidea</taxon>
        <taxon>Muridae</taxon>
        <taxon>Murinae</taxon>
        <taxon>Rattus</taxon>
    </lineage>
</organism>
<feature type="compositionally biased region" description="Basic residues" evidence="1">
    <location>
        <begin position="9"/>
        <end position="22"/>
    </location>
</feature>
<evidence type="ECO:0000313" key="2">
    <source>
        <dbReference type="EMBL" id="EDL94726.1"/>
    </source>
</evidence>
<dbReference type="EMBL" id="CH473985">
    <property type="protein sequence ID" value="EDL94726.1"/>
    <property type="molecule type" value="Genomic_DNA"/>
</dbReference>
<gene>
    <name evidence="2" type="ORF">rCG_20302</name>
</gene>
<evidence type="ECO:0000256" key="1">
    <source>
        <dbReference type="SAM" id="MobiDB-lite"/>
    </source>
</evidence>
<feature type="region of interest" description="Disordered" evidence="1">
    <location>
        <begin position="1"/>
        <end position="22"/>
    </location>
</feature>
<dbReference type="AlphaFoldDB" id="A6JG70"/>
<name>A6JG70_RAT</name>
<protein>
    <submittedName>
        <fullName evidence="2">RCG20302</fullName>
    </submittedName>
</protein>